<dbReference type="Pfam" id="PF00440">
    <property type="entry name" value="TetR_N"/>
    <property type="match status" value="1"/>
</dbReference>
<organism evidence="7 8">
    <name type="scientific">Microlunatus phosphovorus (strain ATCC 700054 / DSM 10555 / JCM 9379 / NBRC 101784 / NCIMB 13414 / VKM Ac-1990 / NM-1)</name>
    <dbReference type="NCBI Taxonomy" id="1032480"/>
    <lineage>
        <taxon>Bacteria</taxon>
        <taxon>Bacillati</taxon>
        <taxon>Actinomycetota</taxon>
        <taxon>Actinomycetes</taxon>
        <taxon>Propionibacteriales</taxon>
        <taxon>Propionibacteriaceae</taxon>
        <taxon>Microlunatus</taxon>
    </lineage>
</organism>
<name>F5XHY9_MICPN</name>
<dbReference type="NCBIfam" id="NF041196">
    <property type="entry name" value="ScbR_bind_reg"/>
    <property type="match status" value="1"/>
</dbReference>
<dbReference type="PROSITE" id="PS01081">
    <property type="entry name" value="HTH_TETR_1"/>
    <property type="match status" value="1"/>
</dbReference>
<evidence type="ECO:0000256" key="3">
    <source>
        <dbReference type="ARBA" id="ARBA00023163"/>
    </source>
</evidence>
<evidence type="ECO:0000256" key="2">
    <source>
        <dbReference type="ARBA" id="ARBA00023125"/>
    </source>
</evidence>
<feature type="region of interest" description="Disordered" evidence="5">
    <location>
        <begin position="195"/>
        <end position="218"/>
    </location>
</feature>
<dbReference type="InterPro" id="IPR050109">
    <property type="entry name" value="HTH-type_TetR-like_transc_reg"/>
</dbReference>
<dbReference type="STRING" id="1032480.MLP_02700"/>
<feature type="compositionally biased region" description="Low complexity" evidence="5">
    <location>
        <begin position="199"/>
        <end position="210"/>
    </location>
</feature>
<evidence type="ECO:0000256" key="1">
    <source>
        <dbReference type="ARBA" id="ARBA00023015"/>
    </source>
</evidence>
<dbReference type="Proteomes" id="UP000007947">
    <property type="component" value="Chromosome"/>
</dbReference>
<keyword evidence="3" id="KW-0804">Transcription</keyword>
<keyword evidence="2 4" id="KW-0238">DNA-binding</keyword>
<dbReference type="RefSeq" id="WP_013861173.1">
    <property type="nucleotide sequence ID" value="NC_015635.1"/>
</dbReference>
<evidence type="ECO:0000256" key="5">
    <source>
        <dbReference type="SAM" id="MobiDB-lite"/>
    </source>
</evidence>
<dbReference type="FunFam" id="1.10.10.60:FF:000141">
    <property type="entry name" value="TetR family transcriptional regulator"/>
    <property type="match status" value="1"/>
</dbReference>
<evidence type="ECO:0000256" key="4">
    <source>
        <dbReference type="PROSITE-ProRule" id="PRU00335"/>
    </source>
</evidence>
<dbReference type="OrthoDB" id="3731192at2"/>
<dbReference type="Pfam" id="PF21935">
    <property type="entry name" value="TetR_C_45"/>
    <property type="match status" value="1"/>
</dbReference>
<sequence length="218" mass="23469">MTTQARALQTRRAIVRAAADVFVKHGYSGASLSEIAHQAGVTKGALYFHFPSKTALASAMVLTQNEANEALEEYARTYSGNYLDLLVSMTRELAARLLNDPTLRAAMRLAVERGETEDATLAGTYETWERVVGNVAQTAKDRGELAEHVDPARLARFLVGAFTGLQTVSLVSSGLGDLEERVEDMWTLLRPALEAGVRPESSSGPSSTESAADQATSH</sequence>
<reference evidence="7 8" key="1">
    <citation type="submission" date="2011-05" db="EMBL/GenBank/DDBJ databases">
        <title>Whole genome sequence of Microlunatus phosphovorus NM-1.</title>
        <authorList>
            <person name="Hosoyama A."/>
            <person name="Sasaki K."/>
            <person name="Harada T."/>
            <person name="Igarashi R."/>
            <person name="Kawakoshi A."/>
            <person name="Sasagawa M."/>
            <person name="Fukada J."/>
            <person name="Nakamura S."/>
            <person name="Katano Y."/>
            <person name="Hanada S."/>
            <person name="Kamagata Y."/>
            <person name="Nakamura N."/>
            <person name="Yamazaki S."/>
            <person name="Fujita N."/>
        </authorList>
    </citation>
    <scope>NUCLEOTIDE SEQUENCE [LARGE SCALE GENOMIC DNA]</scope>
    <source>
        <strain evidence="8">ATCC 700054 / DSM 10555 / JCM 9379 / NBRC 101784 / NCIMB 13414 / VKM Ac-1990 / NM-1</strain>
    </source>
</reference>
<dbReference type="HOGENOM" id="CLU_069356_8_0_11"/>
<dbReference type="InterPro" id="IPR047923">
    <property type="entry name" value="ArpA-like"/>
</dbReference>
<protein>
    <submittedName>
        <fullName evidence="7">TetR family transcriptional regulator</fullName>
    </submittedName>
</protein>
<dbReference type="PRINTS" id="PR00455">
    <property type="entry name" value="HTHTETR"/>
</dbReference>
<dbReference type="PROSITE" id="PS50977">
    <property type="entry name" value="HTH_TETR_2"/>
    <property type="match status" value="1"/>
</dbReference>
<feature type="DNA-binding region" description="H-T-H motif" evidence="4">
    <location>
        <begin position="31"/>
        <end position="50"/>
    </location>
</feature>
<dbReference type="Gene3D" id="1.10.357.10">
    <property type="entry name" value="Tetracycline Repressor, domain 2"/>
    <property type="match status" value="1"/>
</dbReference>
<keyword evidence="8" id="KW-1185">Reference proteome</keyword>
<dbReference type="InterPro" id="IPR036271">
    <property type="entry name" value="Tet_transcr_reg_TetR-rel_C_sf"/>
</dbReference>
<dbReference type="GO" id="GO:0000976">
    <property type="term" value="F:transcription cis-regulatory region binding"/>
    <property type="evidence" value="ECO:0007669"/>
    <property type="project" value="TreeGrafter"/>
</dbReference>
<dbReference type="InterPro" id="IPR001647">
    <property type="entry name" value="HTH_TetR"/>
</dbReference>
<dbReference type="InterPro" id="IPR009057">
    <property type="entry name" value="Homeodomain-like_sf"/>
</dbReference>
<evidence type="ECO:0000259" key="6">
    <source>
        <dbReference type="PROSITE" id="PS50977"/>
    </source>
</evidence>
<dbReference type="AlphaFoldDB" id="F5XHY9"/>
<proteinExistence type="predicted"/>
<dbReference type="InterPro" id="IPR054126">
    <property type="entry name" value="CprB_TetR_C"/>
</dbReference>
<evidence type="ECO:0000313" key="8">
    <source>
        <dbReference type="Proteomes" id="UP000007947"/>
    </source>
</evidence>
<dbReference type="EMBL" id="AP012204">
    <property type="protein sequence ID" value="BAK33284.1"/>
    <property type="molecule type" value="Genomic_DNA"/>
</dbReference>
<dbReference type="SUPFAM" id="SSF48498">
    <property type="entry name" value="Tetracyclin repressor-like, C-terminal domain"/>
    <property type="match status" value="1"/>
</dbReference>
<feature type="domain" description="HTH tetR-type" evidence="6">
    <location>
        <begin position="8"/>
        <end position="68"/>
    </location>
</feature>
<dbReference type="SUPFAM" id="SSF46689">
    <property type="entry name" value="Homeodomain-like"/>
    <property type="match status" value="1"/>
</dbReference>
<dbReference type="GO" id="GO:0003700">
    <property type="term" value="F:DNA-binding transcription factor activity"/>
    <property type="evidence" value="ECO:0007669"/>
    <property type="project" value="TreeGrafter"/>
</dbReference>
<dbReference type="PANTHER" id="PTHR30055">
    <property type="entry name" value="HTH-TYPE TRANSCRIPTIONAL REGULATOR RUTR"/>
    <property type="match status" value="1"/>
</dbReference>
<evidence type="ECO:0000313" key="7">
    <source>
        <dbReference type="EMBL" id="BAK33284.1"/>
    </source>
</evidence>
<dbReference type="PANTHER" id="PTHR30055:SF234">
    <property type="entry name" value="HTH-TYPE TRANSCRIPTIONAL REGULATOR BETI"/>
    <property type="match status" value="1"/>
</dbReference>
<dbReference type="KEGG" id="mph:MLP_02700"/>
<gene>
    <name evidence="7" type="ordered locus">MLP_02700</name>
</gene>
<dbReference type="eggNOG" id="COG1309">
    <property type="taxonomic scope" value="Bacteria"/>
</dbReference>
<keyword evidence="1" id="KW-0805">Transcription regulation</keyword>
<dbReference type="InterPro" id="IPR023772">
    <property type="entry name" value="DNA-bd_HTH_TetR-type_CS"/>
</dbReference>
<dbReference type="GO" id="GO:0045892">
    <property type="term" value="P:negative regulation of DNA-templated transcription"/>
    <property type="evidence" value="ECO:0007669"/>
    <property type="project" value="UniProtKB-ARBA"/>
</dbReference>
<accession>F5XHY9</accession>